<protein>
    <submittedName>
        <fullName evidence="3">Retrovirus-related pol polyprotein from transposon TNT 1-94</fullName>
    </submittedName>
</protein>
<sequence>MTDNLSVNNISVVPSCASSALNDVYVSSDNDAFVPHDPIATELKIYKEQVAIYEQRAKFELTEREQRMDDQMRNKTEENLKKKLHSVKLQLNSTMENNKIIKETVTTLKQEFKQKESKFLTDVSNLKHLNDKLENKLYSQDQSIQTFHMMLNPTLVYDQKTKTALVIVPSSEEDLELAETTRNKLHAKMNDSACVEKRIPFYDLKAFPQNKNLTAKLNALHDLNERFGVENAKVKQHYKELYDSIKITRAKTTDQNNSLLSEIENLKAQLKDNSKCVTIPDSKPKVLAPGVKGASAASRSKPRSNTKKDRTLPAKSALKQVEAHSRMNKSNEKQRIHVVLAKSVLVYYVEGLGHNLFSVCQFCNSDLKVAFRKHTCFVRDLDGVDLIKGSRGTNLYTILVEDMMRSSPICLMSRASKNKSWLWHRRLNHLNFGTLNDLACKDLVRGLPRLKFKKDHCVSLHANWKEQDKLPTIPKTLTPLWKFYTPFTWIYADR</sequence>
<evidence type="ECO:0000313" key="3">
    <source>
        <dbReference type="EMBL" id="GJS71505.1"/>
    </source>
</evidence>
<accession>A0ABQ4Y1D5</accession>
<dbReference type="Proteomes" id="UP001151760">
    <property type="component" value="Unassembled WGS sequence"/>
</dbReference>
<dbReference type="InterPro" id="IPR025724">
    <property type="entry name" value="GAG-pre-integrase_dom"/>
</dbReference>
<keyword evidence="4" id="KW-1185">Reference proteome</keyword>
<gene>
    <name evidence="3" type="ORF">Tco_0704346</name>
</gene>
<feature type="region of interest" description="Disordered" evidence="1">
    <location>
        <begin position="287"/>
        <end position="315"/>
    </location>
</feature>
<reference evidence="3" key="2">
    <citation type="submission" date="2022-01" db="EMBL/GenBank/DDBJ databases">
        <authorList>
            <person name="Yamashiro T."/>
            <person name="Shiraishi A."/>
            <person name="Satake H."/>
            <person name="Nakayama K."/>
        </authorList>
    </citation>
    <scope>NUCLEOTIDE SEQUENCE</scope>
</reference>
<feature type="domain" description="GAG-pre-integrase" evidence="2">
    <location>
        <begin position="394"/>
        <end position="457"/>
    </location>
</feature>
<evidence type="ECO:0000256" key="1">
    <source>
        <dbReference type="SAM" id="MobiDB-lite"/>
    </source>
</evidence>
<dbReference type="Pfam" id="PF13976">
    <property type="entry name" value="gag_pre-integrs"/>
    <property type="match status" value="1"/>
</dbReference>
<name>A0ABQ4Y1D5_9ASTR</name>
<evidence type="ECO:0000313" key="4">
    <source>
        <dbReference type="Proteomes" id="UP001151760"/>
    </source>
</evidence>
<dbReference type="EMBL" id="BQNB010010011">
    <property type="protein sequence ID" value="GJS71505.1"/>
    <property type="molecule type" value="Genomic_DNA"/>
</dbReference>
<evidence type="ECO:0000259" key="2">
    <source>
        <dbReference type="Pfam" id="PF13976"/>
    </source>
</evidence>
<proteinExistence type="predicted"/>
<comment type="caution">
    <text evidence="3">The sequence shown here is derived from an EMBL/GenBank/DDBJ whole genome shotgun (WGS) entry which is preliminary data.</text>
</comment>
<organism evidence="3 4">
    <name type="scientific">Tanacetum coccineum</name>
    <dbReference type="NCBI Taxonomy" id="301880"/>
    <lineage>
        <taxon>Eukaryota</taxon>
        <taxon>Viridiplantae</taxon>
        <taxon>Streptophyta</taxon>
        <taxon>Embryophyta</taxon>
        <taxon>Tracheophyta</taxon>
        <taxon>Spermatophyta</taxon>
        <taxon>Magnoliopsida</taxon>
        <taxon>eudicotyledons</taxon>
        <taxon>Gunneridae</taxon>
        <taxon>Pentapetalae</taxon>
        <taxon>asterids</taxon>
        <taxon>campanulids</taxon>
        <taxon>Asterales</taxon>
        <taxon>Asteraceae</taxon>
        <taxon>Asteroideae</taxon>
        <taxon>Anthemideae</taxon>
        <taxon>Anthemidinae</taxon>
        <taxon>Tanacetum</taxon>
    </lineage>
</organism>
<reference evidence="3" key="1">
    <citation type="journal article" date="2022" name="Int. J. Mol. Sci.">
        <title>Draft Genome of Tanacetum Coccineum: Genomic Comparison of Closely Related Tanacetum-Family Plants.</title>
        <authorList>
            <person name="Yamashiro T."/>
            <person name="Shiraishi A."/>
            <person name="Nakayama K."/>
            <person name="Satake H."/>
        </authorList>
    </citation>
    <scope>NUCLEOTIDE SEQUENCE</scope>
</reference>